<name>A0A0S4M2F3_9BURK</name>
<accession>A0A0S4M2F3</accession>
<keyword evidence="1" id="KW-0472">Membrane</keyword>
<organism evidence="2 3">
    <name type="scientific">Candidatus Ichthyocystis hellenicum</name>
    <dbReference type="NCBI Taxonomy" id="1561003"/>
    <lineage>
        <taxon>Bacteria</taxon>
        <taxon>Pseudomonadati</taxon>
        <taxon>Pseudomonadota</taxon>
        <taxon>Betaproteobacteria</taxon>
        <taxon>Burkholderiales</taxon>
        <taxon>Candidatus Ichthyocystis</taxon>
    </lineage>
</organism>
<dbReference type="Pfam" id="PF14334">
    <property type="entry name" value="DUF4390"/>
    <property type="match status" value="1"/>
</dbReference>
<dbReference type="AlphaFoldDB" id="A0A0S4M2F3"/>
<gene>
    <name evidence="2" type="ORF">Ark11_0308</name>
</gene>
<evidence type="ECO:0000313" key="3">
    <source>
        <dbReference type="Proteomes" id="UP000198651"/>
    </source>
</evidence>
<dbReference type="InterPro" id="IPR025500">
    <property type="entry name" value="DUF4390"/>
</dbReference>
<dbReference type="RefSeq" id="WP_157722217.1">
    <property type="nucleotide sequence ID" value="NZ_FLSL01000089.1"/>
</dbReference>
<feature type="transmembrane region" description="Helical" evidence="1">
    <location>
        <begin position="21"/>
        <end position="46"/>
    </location>
</feature>
<reference evidence="3" key="1">
    <citation type="submission" date="2015-11" db="EMBL/GenBank/DDBJ databases">
        <authorList>
            <person name="Seth-Smith H.M.B."/>
        </authorList>
    </citation>
    <scope>NUCLEOTIDE SEQUENCE [LARGE SCALE GENOMIC DNA]</scope>
    <source>
        <strain evidence="3">2013Ark11</strain>
    </source>
</reference>
<keyword evidence="3" id="KW-1185">Reference proteome</keyword>
<keyword evidence="1" id="KW-0812">Transmembrane</keyword>
<keyword evidence="1" id="KW-1133">Transmembrane helix</keyword>
<evidence type="ECO:0000256" key="1">
    <source>
        <dbReference type="SAM" id="Phobius"/>
    </source>
</evidence>
<sequence length="209" mass="24109">MPVLQKNDNLSLSLIINRLRFYLVVFSLFLLPQVCCGQILITYGSLVYDGGCLSVKYSFQIKFPDDLNNLVRLGVAVYLGSEFRLEKKRNFWFDDGILDESQEWKVSYHAITGKYYLTGVTRKGVYLVFDSLEDLLNHFSHIDSWKVSCSLQLQDDISYQAMVRFFIVTDKLPPVFQIGSGGYIRWQSDSGWFRWGLLFKDGSFQAEAS</sequence>
<proteinExistence type="predicted"/>
<evidence type="ECO:0000313" key="2">
    <source>
        <dbReference type="EMBL" id="CUT17164.1"/>
    </source>
</evidence>
<protein>
    <submittedName>
        <fullName evidence="2">Putative DUF4390 protein</fullName>
    </submittedName>
</protein>
<dbReference type="EMBL" id="LN906597">
    <property type="protein sequence ID" value="CUT17164.1"/>
    <property type="molecule type" value="Genomic_DNA"/>
</dbReference>
<dbReference type="STRING" id="1561003.Ark11_0308"/>
<dbReference type="OrthoDB" id="5298153at2"/>
<dbReference type="Proteomes" id="UP000198651">
    <property type="component" value="Chromosome I"/>
</dbReference>